<dbReference type="AlphaFoldDB" id="A0A381YJQ3"/>
<organism evidence="1">
    <name type="scientific">marine metagenome</name>
    <dbReference type="NCBI Taxonomy" id="408172"/>
    <lineage>
        <taxon>unclassified sequences</taxon>
        <taxon>metagenomes</taxon>
        <taxon>ecological metagenomes</taxon>
    </lineage>
</organism>
<evidence type="ECO:0000313" key="1">
    <source>
        <dbReference type="EMBL" id="SVA76657.1"/>
    </source>
</evidence>
<dbReference type="EMBL" id="UINC01018282">
    <property type="protein sequence ID" value="SVA76657.1"/>
    <property type="molecule type" value="Genomic_DNA"/>
</dbReference>
<accession>A0A381YJQ3</accession>
<gene>
    <name evidence="1" type="ORF">METZ01_LOCUS129511</name>
</gene>
<protein>
    <submittedName>
        <fullName evidence="1">Uncharacterized protein</fullName>
    </submittedName>
</protein>
<name>A0A381YJQ3_9ZZZZ</name>
<sequence length="58" mass="6213">MIGFKGIIRINIPARESGLFNDAGSKSPPIPENSTPTPGFMMLVSISPVIIAKMDVKK</sequence>
<reference evidence="1" key="1">
    <citation type="submission" date="2018-05" db="EMBL/GenBank/DDBJ databases">
        <authorList>
            <person name="Lanie J.A."/>
            <person name="Ng W.-L."/>
            <person name="Kazmierczak K.M."/>
            <person name="Andrzejewski T.M."/>
            <person name="Davidsen T.M."/>
            <person name="Wayne K.J."/>
            <person name="Tettelin H."/>
            <person name="Glass J.I."/>
            <person name="Rusch D."/>
            <person name="Podicherti R."/>
            <person name="Tsui H.-C.T."/>
            <person name="Winkler M.E."/>
        </authorList>
    </citation>
    <scope>NUCLEOTIDE SEQUENCE</scope>
</reference>
<proteinExistence type="predicted"/>